<protein>
    <submittedName>
        <fullName evidence="2">Uncharacterized protein</fullName>
    </submittedName>
</protein>
<dbReference type="EMBL" id="JAAQHG020000044">
    <property type="protein sequence ID" value="KAL1582803.1"/>
    <property type="molecule type" value="Genomic_DNA"/>
</dbReference>
<keyword evidence="1" id="KW-0732">Signal</keyword>
<keyword evidence="3" id="KW-1185">Reference proteome</keyword>
<dbReference type="Proteomes" id="UP000803884">
    <property type="component" value="Unassembled WGS sequence"/>
</dbReference>
<accession>A0AB34KCF8</accession>
<name>A0AB34KCF8_9PEZI</name>
<feature type="chain" id="PRO_5044212301" evidence="1">
    <location>
        <begin position="20"/>
        <end position="184"/>
    </location>
</feature>
<feature type="signal peptide" evidence="1">
    <location>
        <begin position="1"/>
        <end position="19"/>
    </location>
</feature>
<dbReference type="GeneID" id="96009781"/>
<dbReference type="PANTHER" id="PTHR42047:SF1">
    <property type="entry name" value="PROTEIN, PUTATIVE (AFU_ORTHOLOGUE AFUA_6G03560)-RELATED"/>
    <property type="match status" value="1"/>
</dbReference>
<evidence type="ECO:0000313" key="3">
    <source>
        <dbReference type="Proteomes" id="UP000803884"/>
    </source>
</evidence>
<evidence type="ECO:0000256" key="1">
    <source>
        <dbReference type="SAM" id="SignalP"/>
    </source>
</evidence>
<dbReference type="AlphaFoldDB" id="A0AB34KCF8"/>
<dbReference type="RefSeq" id="XP_069225910.1">
    <property type="nucleotide sequence ID" value="XM_069376943.1"/>
</dbReference>
<gene>
    <name evidence="2" type="ORF">WHR41_08339</name>
</gene>
<comment type="caution">
    <text evidence="2">The sequence shown here is derived from an EMBL/GenBank/DDBJ whole genome shotgun (WGS) entry which is preliminary data.</text>
</comment>
<reference evidence="2 3" key="1">
    <citation type="journal article" date="2020" name="Microbiol. Resour. Announc.">
        <title>Draft Genome Sequence of a Cladosporium Species Isolated from the Mesophotic Ascidian Didemnum maculosum.</title>
        <authorList>
            <person name="Gioti A."/>
            <person name="Siaperas R."/>
            <person name="Nikolaivits E."/>
            <person name="Le Goff G."/>
            <person name="Ouazzani J."/>
            <person name="Kotoulas G."/>
            <person name="Topakas E."/>
        </authorList>
    </citation>
    <scope>NUCLEOTIDE SEQUENCE [LARGE SCALE GENOMIC DNA]</scope>
    <source>
        <strain evidence="2 3">TM138-S3</strain>
    </source>
</reference>
<proteinExistence type="predicted"/>
<sequence>MKTTATVAALTGLLSSASAQYFGLTSARSASPIHYQSVSASGQSLWLGKPTASYCPENVKDIDGCPAGNTTTFAGGEGSLSMGVVVPGGQQVYVEPDTGAVKYTIAHSAAMPEGAIVTGWSTNPGNGFGILSNENGGLLACPCESDEGSWKVFVQLEGVSFDDGCLGFDALTSNSTQAGAWQYS</sequence>
<evidence type="ECO:0000313" key="2">
    <source>
        <dbReference type="EMBL" id="KAL1582803.1"/>
    </source>
</evidence>
<dbReference type="PANTHER" id="PTHR42047">
    <property type="entry name" value="PROTEIN, PUTATIVE (AFU_ORTHOLOGUE AFUA_6G03560)-RELATED"/>
    <property type="match status" value="1"/>
</dbReference>
<dbReference type="InterPro" id="IPR052820">
    <property type="entry name" value="PhiA_domain"/>
</dbReference>
<organism evidence="2 3">
    <name type="scientific">Cladosporium halotolerans</name>
    <dbReference type="NCBI Taxonomy" id="1052096"/>
    <lineage>
        <taxon>Eukaryota</taxon>
        <taxon>Fungi</taxon>
        <taxon>Dikarya</taxon>
        <taxon>Ascomycota</taxon>
        <taxon>Pezizomycotina</taxon>
        <taxon>Dothideomycetes</taxon>
        <taxon>Dothideomycetidae</taxon>
        <taxon>Cladosporiales</taxon>
        <taxon>Cladosporiaceae</taxon>
        <taxon>Cladosporium</taxon>
    </lineage>
</organism>